<accession>A0ABX0IVN1</accession>
<dbReference type="Pfam" id="PF00581">
    <property type="entry name" value="Rhodanese"/>
    <property type="match status" value="1"/>
</dbReference>
<evidence type="ECO:0000313" key="3">
    <source>
        <dbReference type="Proteomes" id="UP000817854"/>
    </source>
</evidence>
<protein>
    <submittedName>
        <fullName evidence="2">Rhodanese-like domain-containing protein</fullName>
    </submittedName>
</protein>
<dbReference type="InterPro" id="IPR036873">
    <property type="entry name" value="Rhodanese-like_dom_sf"/>
</dbReference>
<dbReference type="NCBIfam" id="NF045521">
    <property type="entry name" value="rhoda_near_glyco"/>
    <property type="match status" value="1"/>
</dbReference>
<dbReference type="CDD" id="cd00158">
    <property type="entry name" value="RHOD"/>
    <property type="match status" value="1"/>
</dbReference>
<dbReference type="Proteomes" id="UP000817854">
    <property type="component" value="Unassembled WGS sequence"/>
</dbReference>
<keyword evidence="3" id="KW-1185">Reference proteome</keyword>
<proteinExistence type="predicted"/>
<reference evidence="2 3" key="2">
    <citation type="submission" date="2019-05" db="EMBL/GenBank/DDBJ databases">
        <authorList>
            <person name="Lianzixin W."/>
        </authorList>
    </citation>
    <scope>NUCLEOTIDE SEQUENCE [LARGE SCALE GENOMIC DNA]</scope>
    <source>
        <strain evidence="2 3">EC11</strain>
    </source>
</reference>
<reference evidence="2 3" key="3">
    <citation type="submission" date="2020-02" db="EMBL/GenBank/DDBJ databases">
        <title>Flavobacterium profundi sp. nov., isolated from a deep-sea seamount.</title>
        <authorList>
            <person name="Zhang D.-C."/>
        </authorList>
    </citation>
    <scope>NUCLEOTIDE SEQUENCE [LARGE SCALE GENOMIC DNA]</scope>
    <source>
        <strain evidence="2 3">EC11</strain>
    </source>
</reference>
<dbReference type="Gene3D" id="3.40.250.10">
    <property type="entry name" value="Rhodanese-like domain"/>
    <property type="match status" value="1"/>
</dbReference>
<dbReference type="PROSITE" id="PS50206">
    <property type="entry name" value="RHODANESE_3"/>
    <property type="match status" value="1"/>
</dbReference>
<feature type="domain" description="Rhodanese" evidence="1">
    <location>
        <begin position="44"/>
        <end position="135"/>
    </location>
</feature>
<dbReference type="EMBL" id="VEVQ02000012">
    <property type="protein sequence ID" value="NHN27241.1"/>
    <property type="molecule type" value="Genomic_DNA"/>
</dbReference>
<gene>
    <name evidence="2" type="ORF">FIA58_016280</name>
</gene>
<dbReference type="RefSeq" id="WP_140963752.1">
    <property type="nucleotide sequence ID" value="NZ_VEVQ02000012.1"/>
</dbReference>
<dbReference type="SMART" id="SM00450">
    <property type="entry name" value="RHOD"/>
    <property type="match status" value="1"/>
</dbReference>
<sequence>MKKGIVFLFLILLNVTFSQKTISDVIQRYNKNSVSYITAEELHKLNDFLLLDTREAEEYQVSHLEKAVFVGYKKFDAENFQSQYPNKDIEIVVYCSLGVRSENIGEKLLKLGYKNVQNLYGGLFEWKNKGYSIVDNKGKVTEKVHAFSKMWGKYLQKGIKVYKNNKK</sequence>
<dbReference type="PANTHER" id="PTHR44086">
    <property type="entry name" value="THIOSULFATE SULFURTRANSFERASE RDL2, MITOCHONDRIAL-RELATED"/>
    <property type="match status" value="1"/>
</dbReference>
<name>A0ABX0IVN1_9FLAO</name>
<dbReference type="SUPFAM" id="SSF52821">
    <property type="entry name" value="Rhodanese/Cell cycle control phosphatase"/>
    <property type="match status" value="1"/>
</dbReference>
<dbReference type="InterPro" id="IPR001763">
    <property type="entry name" value="Rhodanese-like_dom"/>
</dbReference>
<reference evidence="3" key="1">
    <citation type="submission" date="2019-05" db="EMBL/GenBank/DDBJ databases">
        <title>Flavobacterium profundi sp. nov., isolated from a deep-sea seamount.</title>
        <authorList>
            <person name="Zhang D.-C."/>
        </authorList>
    </citation>
    <scope>NUCLEOTIDE SEQUENCE [LARGE SCALE GENOMIC DNA]</scope>
    <source>
        <strain evidence="3">EC11</strain>
    </source>
</reference>
<evidence type="ECO:0000313" key="2">
    <source>
        <dbReference type="EMBL" id="NHN27241.1"/>
    </source>
</evidence>
<organism evidence="2 3">
    <name type="scientific">Flavobacterium jejuense</name>
    <dbReference type="NCBI Taxonomy" id="1544455"/>
    <lineage>
        <taxon>Bacteria</taxon>
        <taxon>Pseudomonadati</taxon>
        <taxon>Bacteroidota</taxon>
        <taxon>Flavobacteriia</taxon>
        <taxon>Flavobacteriales</taxon>
        <taxon>Flavobacteriaceae</taxon>
        <taxon>Flavobacterium</taxon>
    </lineage>
</organism>
<comment type="caution">
    <text evidence="2">The sequence shown here is derived from an EMBL/GenBank/DDBJ whole genome shotgun (WGS) entry which is preliminary data.</text>
</comment>
<dbReference type="PANTHER" id="PTHR44086:SF10">
    <property type="entry name" value="THIOSULFATE SULFURTRANSFERASE_RHODANESE-LIKE DOMAIN-CONTAINING PROTEIN 3"/>
    <property type="match status" value="1"/>
</dbReference>
<evidence type="ECO:0000259" key="1">
    <source>
        <dbReference type="PROSITE" id="PS50206"/>
    </source>
</evidence>